<feature type="domain" description="Methyltransferase" evidence="4">
    <location>
        <begin position="44"/>
        <end position="142"/>
    </location>
</feature>
<dbReference type="AlphaFoldDB" id="A0A2A2FIB8"/>
<keyword evidence="2 5" id="KW-0808">Transferase</keyword>
<dbReference type="Pfam" id="PF13649">
    <property type="entry name" value="Methyltransf_25"/>
    <property type="match status" value="1"/>
</dbReference>
<dbReference type="InterPro" id="IPR041698">
    <property type="entry name" value="Methyltransf_25"/>
</dbReference>
<dbReference type="SUPFAM" id="SSF53335">
    <property type="entry name" value="S-adenosyl-L-methionine-dependent methyltransferases"/>
    <property type="match status" value="1"/>
</dbReference>
<dbReference type="EMBL" id="NSKC01000001">
    <property type="protein sequence ID" value="PAU85231.1"/>
    <property type="molecule type" value="Genomic_DNA"/>
</dbReference>
<sequence length="242" mass="26315">MSDGLYDEHPELYDAVQSDWDYDRDVAFVTDRLARHGADGDRLLEVGCGTGEHARRFAERGFAVTAIDKHGPMLDRAREKCERRSPDDRDLDVDFREAALPEPDLGGTYDAIVAIRGVINHLPPAALSPALDALRDRLADGGLLVFDNSPLPPGGNRPGLDTGTVGGERYARVSRHVPVEGGRLDWRSVTFAPGGEVFTDRRRMTPFADDEIAAALDRAGFAVRTADGYGPGDDRTVFVALG</sequence>
<evidence type="ECO:0000313" key="5">
    <source>
        <dbReference type="EMBL" id="PAU85231.1"/>
    </source>
</evidence>
<dbReference type="GO" id="GO:0008168">
    <property type="term" value="F:methyltransferase activity"/>
    <property type="evidence" value="ECO:0007669"/>
    <property type="project" value="UniProtKB-KW"/>
</dbReference>
<comment type="caution">
    <text evidence="5">The sequence shown here is derived from an EMBL/GenBank/DDBJ whole genome shotgun (WGS) entry which is preliminary data.</text>
</comment>
<dbReference type="CDD" id="cd02440">
    <property type="entry name" value="AdoMet_MTases"/>
    <property type="match status" value="1"/>
</dbReference>
<keyword evidence="3" id="KW-0949">S-adenosyl-L-methionine</keyword>
<evidence type="ECO:0000256" key="2">
    <source>
        <dbReference type="ARBA" id="ARBA00022679"/>
    </source>
</evidence>
<gene>
    <name evidence="5" type="ORF">CK500_00775</name>
</gene>
<dbReference type="InterPro" id="IPR029063">
    <property type="entry name" value="SAM-dependent_MTases_sf"/>
</dbReference>
<keyword evidence="1 5" id="KW-0489">Methyltransferase</keyword>
<reference evidence="5 6" key="1">
    <citation type="submission" date="2017-08" db="EMBL/GenBank/DDBJ databases">
        <title>The strain WRN001 was isolated from Binhai saline alkaline soil, Tianjin, China.</title>
        <authorList>
            <person name="Liu D."/>
            <person name="Zhang G."/>
        </authorList>
    </citation>
    <scope>NUCLEOTIDE SEQUENCE [LARGE SCALE GENOMIC DNA]</scope>
    <source>
        <strain evidence="5 6">WN019</strain>
    </source>
</reference>
<keyword evidence="6" id="KW-1185">Reference proteome</keyword>
<evidence type="ECO:0000313" key="6">
    <source>
        <dbReference type="Proteomes" id="UP000218083"/>
    </source>
</evidence>
<dbReference type="RefSeq" id="WP_095635353.1">
    <property type="nucleotide sequence ID" value="NZ_NSKC01000001.1"/>
</dbReference>
<proteinExistence type="predicted"/>
<protein>
    <submittedName>
        <fullName evidence="5">SAM-dependent methyltransferase</fullName>
    </submittedName>
</protein>
<accession>A0A2A2FIB8</accession>
<dbReference type="Proteomes" id="UP000218083">
    <property type="component" value="Unassembled WGS sequence"/>
</dbReference>
<organism evidence="5 6">
    <name type="scientific">Halorubrum salipaludis</name>
    <dbReference type="NCBI Taxonomy" id="2032630"/>
    <lineage>
        <taxon>Archaea</taxon>
        <taxon>Methanobacteriati</taxon>
        <taxon>Methanobacteriota</taxon>
        <taxon>Stenosarchaea group</taxon>
        <taxon>Halobacteria</taxon>
        <taxon>Halobacteriales</taxon>
        <taxon>Haloferacaceae</taxon>
        <taxon>Halorubrum</taxon>
    </lineage>
</organism>
<dbReference type="PANTHER" id="PTHR43464">
    <property type="entry name" value="METHYLTRANSFERASE"/>
    <property type="match status" value="1"/>
</dbReference>
<dbReference type="OrthoDB" id="11691at2157"/>
<dbReference type="PANTHER" id="PTHR43464:SF19">
    <property type="entry name" value="UBIQUINONE BIOSYNTHESIS O-METHYLTRANSFERASE, MITOCHONDRIAL"/>
    <property type="match status" value="1"/>
</dbReference>
<evidence type="ECO:0000256" key="3">
    <source>
        <dbReference type="ARBA" id="ARBA00022691"/>
    </source>
</evidence>
<name>A0A2A2FIB8_9EURY</name>
<dbReference type="GO" id="GO:0032259">
    <property type="term" value="P:methylation"/>
    <property type="evidence" value="ECO:0007669"/>
    <property type="project" value="UniProtKB-KW"/>
</dbReference>
<evidence type="ECO:0000259" key="4">
    <source>
        <dbReference type="Pfam" id="PF13649"/>
    </source>
</evidence>
<dbReference type="Gene3D" id="3.40.50.150">
    <property type="entry name" value="Vaccinia Virus protein VP39"/>
    <property type="match status" value="1"/>
</dbReference>
<dbReference type="Gene3D" id="2.20.130.10">
    <property type="entry name" value="CAC2371-like domains"/>
    <property type="match status" value="1"/>
</dbReference>
<evidence type="ECO:0000256" key="1">
    <source>
        <dbReference type="ARBA" id="ARBA00022603"/>
    </source>
</evidence>